<evidence type="ECO:0000313" key="3">
    <source>
        <dbReference type="RefSeq" id="XP_006818437.1"/>
    </source>
</evidence>
<dbReference type="SMART" id="SM00102">
    <property type="entry name" value="ADF"/>
    <property type="match status" value="1"/>
</dbReference>
<dbReference type="Gene3D" id="3.40.20.10">
    <property type="entry name" value="Severin"/>
    <property type="match status" value="1"/>
</dbReference>
<accession>A0ABM0MEJ6</accession>
<protein>
    <submittedName>
        <fullName evidence="3">Coactosin-like protein-like</fullName>
    </submittedName>
</protein>
<sequence length="132" mass="14639">MSGIDTDAVKTAYEDVRDDRSETSWVFLKYKDNKIVCDSVGTGFEEFKSKFTDDERGFGFIRLVTGDEMSKRSKFALITWIGQDVSTLKKAKVSTDKGLVKQIIQLSNRGNPDVTLIAAPGVLANDTIILPL</sequence>
<dbReference type="InterPro" id="IPR002108">
    <property type="entry name" value="ADF-H"/>
</dbReference>
<dbReference type="Proteomes" id="UP000694865">
    <property type="component" value="Unplaced"/>
</dbReference>
<gene>
    <name evidence="3" type="primary">LOC102802628</name>
</gene>
<dbReference type="GeneID" id="102802628"/>
<organism evidence="2 3">
    <name type="scientific">Saccoglossus kowalevskii</name>
    <name type="common">Acorn worm</name>
    <dbReference type="NCBI Taxonomy" id="10224"/>
    <lineage>
        <taxon>Eukaryota</taxon>
        <taxon>Metazoa</taxon>
        <taxon>Hemichordata</taxon>
        <taxon>Enteropneusta</taxon>
        <taxon>Harrimaniidae</taxon>
        <taxon>Saccoglossus</taxon>
    </lineage>
</organism>
<keyword evidence="2" id="KW-1185">Reference proteome</keyword>
<dbReference type="Pfam" id="PF00241">
    <property type="entry name" value="Cofilin_ADF"/>
    <property type="match status" value="1"/>
</dbReference>
<dbReference type="CDD" id="cd11282">
    <property type="entry name" value="ADF_coactosin_like"/>
    <property type="match status" value="1"/>
</dbReference>
<dbReference type="RefSeq" id="XP_006818437.1">
    <property type="nucleotide sequence ID" value="XM_006818374.1"/>
</dbReference>
<evidence type="ECO:0000259" key="1">
    <source>
        <dbReference type="PROSITE" id="PS51263"/>
    </source>
</evidence>
<reference evidence="3" key="1">
    <citation type="submission" date="2025-08" db="UniProtKB">
        <authorList>
            <consortium name="RefSeq"/>
        </authorList>
    </citation>
    <scope>IDENTIFICATION</scope>
    <source>
        <tissue evidence="3">Testes</tissue>
    </source>
</reference>
<dbReference type="PANTHER" id="PTHR10829">
    <property type="entry name" value="CORTACTIN AND DREBRIN"/>
    <property type="match status" value="1"/>
</dbReference>
<dbReference type="SUPFAM" id="SSF55753">
    <property type="entry name" value="Actin depolymerizing proteins"/>
    <property type="match status" value="1"/>
</dbReference>
<dbReference type="PROSITE" id="PS51263">
    <property type="entry name" value="ADF_H"/>
    <property type="match status" value="1"/>
</dbReference>
<dbReference type="InterPro" id="IPR029006">
    <property type="entry name" value="ADF-H/Gelsolin-like_dom_sf"/>
</dbReference>
<name>A0ABM0MEJ6_SACKO</name>
<feature type="domain" description="ADF-H" evidence="1">
    <location>
        <begin position="1"/>
        <end position="132"/>
    </location>
</feature>
<proteinExistence type="predicted"/>
<dbReference type="PANTHER" id="PTHR10829:SF29">
    <property type="entry name" value="COACTOSIN-LIKE PROTEIN"/>
    <property type="match status" value="1"/>
</dbReference>
<evidence type="ECO:0000313" key="2">
    <source>
        <dbReference type="Proteomes" id="UP000694865"/>
    </source>
</evidence>